<evidence type="ECO:0000313" key="1">
    <source>
        <dbReference type="EMBL" id="KZT59972.1"/>
    </source>
</evidence>
<dbReference type="EMBL" id="KV423935">
    <property type="protein sequence ID" value="KZT59972.1"/>
    <property type="molecule type" value="Genomic_DNA"/>
</dbReference>
<reference evidence="1 2" key="1">
    <citation type="journal article" date="2016" name="Mol. Biol. Evol.">
        <title>Comparative Genomics of Early-Diverging Mushroom-Forming Fungi Provides Insights into the Origins of Lignocellulose Decay Capabilities.</title>
        <authorList>
            <person name="Nagy L.G."/>
            <person name="Riley R."/>
            <person name="Tritt A."/>
            <person name="Adam C."/>
            <person name="Daum C."/>
            <person name="Floudas D."/>
            <person name="Sun H."/>
            <person name="Yadav J.S."/>
            <person name="Pangilinan J."/>
            <person name="Larsson K.H."/>
            <person name="Matsuura K."/>
            <person name="Barry K."/>
            <person name="Labutti K."/>
            <person name="Kuo R."/>
            <person name="Ohm R.A."/>
            <person name="Bhattacharya S.S."/>
            <person name="Shirouzu T."/>
            <person name="Yoshinaga Y."/>
            <person name="Martin F.M."/>
            <person name="Grigoriev I.V."/>
            <person name="Hibbett D.S."/>
        </authorList>
    </citation>
    <scope>NUCLEOTIDE SEQUENCE [LARGE SCALE GENOMIC DNA]</scope>
    <source>
        <strain evidence="1 2">HHB12733</strain>
    </source>
</reference>
<gene>
    <name evidence="1" type="ORF">CALCODRAFT_157478</name>
</gene>
<proteinExistence type="predicted"/>
<dbReference type="Proteomes" id="UP000076842">
    <property type="component" value="Unassembled WGS sequence"/>
</dbReference>
<keyword evidence="2" id="KW-1185">Reference proteome</keyword>
<dbReference type="AlphaFoldDB" id="A0A165I0A7"/>
<evidence type="ECO:0000313" key="2">
    <source>
        <dbReference type="Proteomes" id="UP000076842"/>
    </source>
</evidence>
<sequence length="189" mass="19884">MRGPICASVPRSSDFSHPALFPSGHCVPHPGLQFIPPSSPPAHLIAHPCARPSGTLISAPSCLFACTHTPRMSLPPSTSLWRAGQISLMRPLSGPSVKAARLIVSCREVRRASRFHAPQSLAFFASSSPGWWDGKALQRAGSELRLLARVSRTEQAWAGMSPLLRSSSAPGALASVFSASPSAIASQSA</sequence>
<dbReference type="InParanoid" id="A0A165I0A7"/>
<protein>
    <submittedName>
        <fullName evidence="1">Uncharacterized protein</fullName>
    </submittedName>
</protein>
<organism evidence="1 2">
    <name type="scientific">Calocera cornea HHB12733</name>
    <dbReference type="NCBI Taxonomy" id="1353952"/>
    <lineage>
        <taxon>Eukaryota</taxon>
        <taxon>Fungi</taxon>
        <taxon>Dikarya</taxon>
        <taxon>Basidiomycota</taxon>
        <taxon>Agaricomycotina</taxon>
        <taxon>Dacrymycetes</taxon>
        <taxon>Dacrymycetales</taxon>
        <taxon>Dacrymycetaceae</taxon>
        <taxon>Calocera</taxon>
    </lineage>
</organism>
<accession>A0A165I0A7</accession>
<name>A0A165I0A7_9BASI</name>